<dbReference type="Pfam" id="PF13524">
    <property type="entry name" value="Glyco_trans_1_2"/>
    <property type="match status" value="1"/>
</dbReference>
<keyword evidence="4" id="KW-1185">Reference proteome</keyword>
<dbReference type="InterPro" id="IPR055259">
    <property type="entry name" value="YkvP/CgeB_Glyco_trans-like"/>
</dbReference>
<dbReference type="STRING" id="670482.SAMN04488542_108124"/>
<feature type="domain" description="Spore protein YkvP N-terminal" evidence="1">
    <location>
        <begin position="136"/>
        <end position="209"/>
    </location>
</feature>
<evidence type="ECO:0000313" key="4">
    <source>
        <dbReference type="Proteomes" id="UP000198972"/>
    </source>
</evidence>
<dbReference type="InterPro" id="IPR024542">
    <property type="entry name" value="YkvP_N"/>
</dbReference>
<organism evidence="3 4">
    <name type="scientific">Fontibacillus panacisegetis</name>
    <dbReference type="NCBI Taxonomy" id="670482"/>
    <lineage>
        <taxon>Bacteria</taxon>
        <taxon>Bacillati</taxon>
        <taxon>Bacillota</taxon>
        <taxon>Bacilli</taxon>
        <taxon>Bacillales</taxon>
        <taxon>Paenibacillaceae</taxon>
        <taxon>Fontibacillus</taxon>
    </lineage>
</organism>
<gene>
    <name evidence="3" type="ORF">SAMN04488542_108124</name>
</gene>
<dbReference type="AlphaFoldDB" id="A0A1G7JW68"/>
<sequence>MFVQHTPPHTPPFRGNLADFSGRRGWEEGIKDGYAEGYLRGRAKVIVGAPKQGFAFRQVKILYVGTGKSFPYSPIDEAIIATLQTLAAEVIVSVIGQPIGELAATHRPDLVLVLDGVELPTDQIDTIRGIGIRTAIWFTDDPYYTDFTSNIAPHYDYVFTMERNCVDYYRSLGCSNVYYLPFAAYTEHYHPTLTLSPVRRNISFIGSAYWNRVNFFQPIIGGLMENGLVINGIWWDRLPEHVNYTNQIELGKWMGPLETSEAYSGSKIVINLHRSPIDESVNNNTIGITASSPNPRTFEIAACGTLQLVDVREDLASFYTPGVEIETYSTSDELMEKVNFYLTHEKERQEIALRALEKTYRDHTYSNRIHQMFEHIFG</sequence>
<evidence type="ECO:0000259" key="2">
    <source>
        <dbReference type="Pfam" id="PF13524"/>
    </source>
</evidence>
<dbReference type="EMBL" id="FNBG01000008">
    <property type="protein sequence ID" value="SDF29034.1"/>
    <property type="molecule type" value="Genomic_DNA"/>
</dbReference>
<reference evidence="3 4" key="1">
    <citation type="submission" date="2016-10" db="EMBL/GenBank/DDBJ databases">
        <authorList>
            <person name="de Groot N.N."/>
        </authorList>
    </citation>
    <scope>NUCLEOTIDE SEQUENCE [LARGE SCALE GENOMIC DNA]</scope>
    <source>
        <strain evidence="3 4">DSM 28129</strain>
    </source>
</reference>
<evidence type="ECO:0000313" key="3">
    <source>
        <dbReference type="EMBL" id="SDF29034.1"/>
    </source>
</evidence>
<dbReference type="RefSeq" id="WP_091228807.1">
    <property type="nucleotide sequence ID" value="NZ_FNBG01000008.1"/>
</dbReference>
<protein>
    <submittedName>
        <fullName evidence="3">Spore maturation protein CgeB</fullName>
    </submittedName>
</protein>
<dbReference type="Pfam" id="PF12996">
    <property type="entry name" value="DUF3880"/>
    <property type="match status" value="1"/>
</dbReference>
<name>A0A1G7JW68_9BACL</name>
<accession>A0A1G7JW68</accession>
<dbReference type="Proteomes" id="UP000198972">
    <property type="component" value="Unassembled WGS sequence"/>
</dbReference>
<feature type="domain" description="Spore protein YkvP/CgeB glycosyl transferase-like" evidence="2">
    <location>
        <begin position="227"/>
        <end position="373"/>
    </location>
</feature>
<proteinExistence type="predicted"/>
<dbReference type="OrthoDB" id="110463at2"/>
<evidence type="ECO:0000259" key="1">
    <source>
        <dbReference type="Pfam" id="PF12996"/>
    </source>
</evidence>